<evidence type="ECO:0000313" key="3">
    <source>
        <dbReference type="Proteomes" id="UP000029040"/>
    </source>
</evidence>
<dbReference type="EMBL" id="JGZM01000009">
    <property type="protein sequence ID" value="KFI85319.1"/>
    <property type="molecule type" value="Genomic_DNA"/>
</dbReference>
<reference evidence="2 3" key="1">
    <citation type="submission" date="2014-03" db="EMBL/GenBank/DDBJ databases">
        <title>Genomics of Bifidobacteria.</title>
        <authorList>
            <person name="Ventura M."/>
            <person name="Milani C."/>
            <person name="Lugli G.A."/>
        </authorList>
    </citation>
    <scope>NUCLEOTIDE SEQUENCE [LARGE SCALE GENOMIC DNA]</scope>
    <source>
        <strain evidence="2 3">LMG 14934</strain>
    </source>
</reference>
<dbReference type="Proteomes" id="UP000029040">
    <property type="component" value="Unassembled WGS sequence"/>
</dbReference>
<evidence type="ECO:0008006" key="4">
    <source>
        <dbReference type="Google" id="ProtNLM"/>
    </source>
</evidence>
<protein>
    <recommendedName>
        <fullName evidence="4">Peptidoglycan-binding domain 1 protein</fullName>
    </recommendedName>
</protein>
<organism evidence="2 3">
    <name type="scientific">Bifidobacterium pullorum subsp. saeculare DSM 6531 = LMG 14934</name>
    <dbReference type="NCBI Taxonomy" id="1437611"/>
    <lineage>
        <taxon>Bacteria</taxon>
        <taxon>Bacillati</taxon>
        <taxon>Actinomycetota</taxon>
        <taxon>Actinomycetes</taxon>
        <taxon>Bifidobacteriales</taxon>
        <taxon>Bifidobacteriaceae</taxon>
        <taxon>Bifidobacterium</taxon>
    </lineage>
</organism>
<sequence>MHIRGVVANIGEGEAMGTAFNGKRTRQKRHDRRRVSITWLLLAVVTVAALAVGACALFLPDRPPELLSPARQVTSAPVNTQEYTGSQQVTVVPTVSASRQLLGNATGTVTADWSGSGLTSGRAAYQVNGRAVVALNTAIPLYRDIRPGDVGQDALAVNNELNRLGYSSSPDSTTFTWYTQLGWQQLMIDQGNDSDGTLLLADTLWIPSPSVTVANWSGTVGAMVSAGAPVGEIPGTITRLDIKNGQPSAQDRTLTMYGQSITLPANATGVDDAAFCAQVTATPEFQQMLQGSVNGTIDLSAGLDASLTLVTPITALRVPAAAVIDAGDGVNGCIVAEDGQTIPVAIVGAELGASLVQPTDGTDAASIGTVKIGPAIAGASCS</sequence>
<gene>
    <name evidence="2" type="ORF">BSAE_1897</name>
</gene>
<evidence type="ECO:0000256" key="1">
    <source>
        <dbReference type="SAM" id="Phobius"/>
    </source>
</evidence>
<keyword evidence="1" id="KW-0472">Membrane</keyword>
<accession>A0A087CPW9</accession>
<name>A0A087CPW9_9BIFI</name>
<evidence type="ECO:0000313" key="2">
    <source>
        <dbReference type="EMBL" id="KFI85319.1"/>
    </source>
</evidence>
<keyword evidence="1" id="KW-0812">Transmembrane</keyword>
<proteinExistence type="predicted"/>
<keyword evidence="1" id="KW-1133">Transmembrane helix</keyword>
<dbReference type="AlphaFoldDB" id="A0A087CPW9"/>
<feature type="transmembrane region" description="Helical" evidence="1">
    <location>
        <begin position="37"/>
        <end position="59"/>
    </location>
</feature>
<comment type="caution">
    <text evidence="2">The sequence shown here is derived from an EMBL/GenBank/DDBJ whole genome shotgun (WGS) entry which is preliminary data.</text>
</comment>